<dbReference type="EMBL" id="CAXAMN010000001">
    <property type="protein sequence ID" value="CAK8985260.1"/>
    <property type="molecule type" value="Genomic_DNA"/>
</dbReference>
<evidence type="ECO:0000256" key="1">
    <source>
        <dbReference type="SAM" id="Phobius"/>
    </source>
</evidence>
<proteinExistence type="predicted"/>
<reference evidence="2 3" key="1">
    <citation type="submission" date="2024-02" db="EMBL/GenBank/DDBJ databases">
        <authorList>
            <person name="Chen Y."/>
            <person name="Shah S."/>
            <person name="Dougan E. K."/>
            <person name="Thang M."/>
            <person name="Chan C."/>
        </authorList>
    </citation>
    <scope>NUCLEOTIDE SEQUENCE [LARGE SCALE GENOMIC DNA]</scope>
</reference>
<sequence>MWARVAVNTCQRACMNQPRFSLALRGRAGFATHALAVPSKGAIPEQTLFVAGINENKFFGQDSAEEALKLLERVAQNNPEYTLLFGVSQERLAEMERENKVKQGRLTPSRDLEGRKHCEMIPVMQAGMVDKRPRTPVGRHVYTDQVHVAWMLWKTPQEARKMYWLFWKRHAYKDAEARRFWSKHLPASAYCYFEERAHVIAIRTTEHIMALRKQEKGNSTVLVVNNDIYDLVLKYLNDFLDKGAPEKLHSQEFARQLRETQEQLLQDAVIDLTPVLAFVYVILPLLIFQFFFNAGQHYLKQSGTLERLWYGDGPSRE</sequence>
<keyword evidence="3" id="KW-1185">Reference proteome</keyword>
<gene>
    <name evidence="2" type="ORF">CCMP2556_LOCUS57</name>
</gene>
<feature type="transmembrane region" description="Helical" evidence="1">
    <location>
        <begin position="272"/>
        <end position="292"/>
    </location>
</feature>
<protein>
    <submittedName>
        <fullName evidence="2">Uncharacterized protein</fullName>
    </submittedName>
</protein>
<accession>A0ABP0H5D7</accession>
<organism evidence="2 3">
    <name type="scientific">Durusdinium trenchii</name>
    <dbReference type="NCBI Taxonomy" id="1381693"/>
    <lineage>
        <taxon>Eukaryota</taxon>
        <taxon>Sar</taxon>
        <taxon>Alveolata</taxon>
        <taxon>Dinophyceae</taxon>
        <taxon>Suessiales</taxon>
        <taxon>Symbiodiniaceae</taxon>
        <taxon>Durusdinium</taxon>
    </lineage>
</organism>
<keyword evidence="1" id="KW-1133">Transmembrane helix</keyword>
<evidence type="ECO:0000313" key="2">
    <source>
        <dbReference type="EMBL" id="CAK8985260.1"/>
    </source>
</evidence>
<name>A0ABP0H5D7_9DINO</name>
<comment type="caution">
    <text evidence="2">The sequence shown here is derived from an EMBL/GenBank/DDBJ whole genome shotgun (WGS) entry which is preliminary data.</text>
</comment>
<keyword evidence="1" id="KW-0812">Transmembrane</keyword>
<keyword evidence="1" id="KW-0472">Membrane</keyword>
<evidence type="ECO:0000313" key="3">
    <source>
        <dbReference type="Proteomes" id="UP001642484"/>
    </source>
</evidence>
<dbReference type="Proteomes" id="UP001642484">
    <property type="component" value="Unassembled WGS sequence"/>
</dbReference>